<evidence type="ECO:0000259" key="2">
    <source>
        <dbReference type="Pfam" id="PF04892"/>
    </source>
</evidence>
<accession>A0ABQ0BTJ5</accession>
<evidence type="ECO:0000313" key="4">
    <source>
        <dbReference type="Proteomes" id="UP001600941"/>
    </source>
</evidence>
<dbReference type="InterPro" id="IPR006976">
    <property type="entry name" value="VanZ-like"/>
</dbReference>
<dbReference type="PANTHER" id="PTHR36834">
    <property type="entry name" value="MEMBRANE PROTEIN-RELATED"/>
    <property type="match status" value="1"/>
</dbReference>
<dbReference type="EMBL" id="BAABZQ010000001">
    <property type="protein sequence ID" value="GAA6499846.1"/>
    <property type="molecule type" value="Genomic_DNA"/>
</dbReference>
<evidence type="ECO:0000256" key="1">
    <source>
        <dbReference type="SAM" id="Phobius"/>
    </source>
</evidence>
<dbReference type="Proteomes" id="UP001600941">
    <property type="component" value="Unassembled WGS sequence"/>
</dbReference>
<keyword evidence="1" id="KW-0472">Membrane</keyword>
<dbReference type="RefSeq" id="WP_052099638.1">
    <property type="nucleotide sequence ID" value="NZ_AP031413.1"/>
</dbReference>
<keyword evidence="1" id="KW-1133">Transmembrane helix</keyword>
<sequence>MGQYTGELIHYLIRDIADVGKYFFAGLAAFFAAGLTISLLTKVRGQNEGQRRRFLGAAVLAGYLCMLLFITFLSREPGSRDGIDWMPFSTLGSGPRGDAFVLENVLLFVPFGVLLPVVSVKMRRVWSTLCMGCAVSLSIELFQFLTKRGYAQTDDVLTNVLGTILGYAGYAVFCRCKKKILAISQHS</sequence>
<keyword evidence="4" id="KW-1185">Reference proteome</keyword>
<proteinExistence type="predicted"/>
<keyword evidence="1" id="KW-0812">Transmembrane</keyword>
<dbReference type="PANTHER" id="PTHR36834:SF1">
    <property type="entry name" value="INTEGRAL MEMBRANE PROTEIN"/>
    <property type="match status" value="1"/>
</dbReference>
<feature type="transmembrane region" description="Helical" evidence="1">
    <location>
        <begin position="99"/>
        <end position="118"/>
    </location>
</feature>
<evidence type="ECO:0000313" key="3">
    <source>
        <dbReference type="EMBL" id="GAA6499846.1"/>
    </source>
</evidence>
<feature type="domain" description="VanZ-like" evidence="2">
    <location>
        <begin position="62"/>
        <end position="173"/>
    </location>
</feature>
<protein>
    <recommendedName>
        <fullName evidence="2">VanZ-like domain-containing protein</fullName>
    </recommendedName>
</protein>
<dbReference type="Pfam" id="PF04892">
    <property type="entry name" value="VanZ"/>
    <property type="match status" value="1"/>
</dbReference>
<feature type="transmembrane region" description="Helical" evidence="1">
    <location>
        <begin position="53"/>
        <end position="73"/>
    </location>
</feature>
<comment type="caution">
    <text evidence="3">The sequence shown here is derived from an EMBL/GenBank/DDBJ whole genome shotgun (WGS) entry which is preliminary data.</text>
</comment>
<dbReference type="InterPro" id="IPR053150">
    <property type="entry name" value="Teicoplanin_resist-assoc"/>
</dbReference>
<gene>
    <name evidence="3" type="ORF">K340107D12_26620</name>
</gene>
<organism evidence="3 4">
    <name type="scientific">Blautia parvula</name>
    <dbReference type="NCBI Taxonomy" id="2877527"/>
    <lineage>
        <taxon>Bacteria</taxon>
        <taxon>Bacillati</taxon>
        <taxon>Bacillota</taxon>
        <taxon>Clostridia</taxon>
        <taxon>Lachnospirales</taxon>
        <taxon>Lachnospiraceae</taxon>
        <taxon>Blautia</taxon>
    </lineage>
</organism>
<feature type="transmembrane region" description="Helical" evidence="1">
    <location>
        <begin position="22"/>
        <end position="41"/>
    </location>
</feature>
<feature type="transmembrane region" description="Helical" evidence="1">
    <location>
        <begin position="156"/>
        <end position="173"/>
    </location>
</feature>
<name>A0ABQ0BTJ5_9FIRM</name>
<reference evidence="3 4" key="1">
    <citation type="submission" date="2024-04" db="EMBL/GenBank/DDBJ databases">
        <title>Defined microbial consortia suppress multidrug-resistant proinflammatory Enterobacteriaceae via ecological control.</title>
        <authorList>
            <person name="Furuichi M."/>
            <person name="Kawaguchi T."/>
            <person name="Pust M."/>
            <person name="Yasuma K."/>
            <person name="Plichta D."/>
            <person name="Hasegawa N."/>
            <person name="Ohya T."/>
            <person name="Bhattarai S."/>
            <person name="Sasajima S."/>
            <person name="Aoto Y."/>
            <person name="Tuganbaev T."/>
            <person name="Yaginuma M."/>
            <person name="Ueda M."/>
            <person name="Okahashi N."/>
            <person name="Amafuji K."/>
            <person name="Kiridooshi Y."/>
            <person name="Sugita K."/>
            <person name="Strazar M."/>
            <person name="Skelly A."/>
            <person name="Suda W."/>
            <person name="Hattori M."/>
            <person name="Nakamoto N."/>
            <person name="Caballero S."/>
            <person name="Norman J."/>
            <person name="Olle B."/>
            <person name="Tanoue T."/>
            <person name="Arita M."/>
            <person name="Bucci V."/>
            <person name="Atarashi K."/>
            <person name="Xavier R."/>
            <person name="Honda K."/>
        </authorList>
    </citation>
    <scope>NUCLEOTIDE SEQUENCE [LARGE SCALE GENOMIC DNA]</scope>
    <source>
        <strain evidence="4">k34-0107-D12</strain>
    </source>
</reference>
<feature type="transmembrane region" description="Helical" evidence="1">
    <location>
        <begin position="125"/>
        <end position="144"/>
    </location>
</feature>